<sequence length="133" mass="13925">MSRIVVAGAVIDAGRLLLAQRARPEHLAGLWELPGGKVEPGETTAEALRRELDEELGVEVTVGEAIGAPVEVAAGVDLVALRAELVTGTPQPREHLAIAWVDADELAALCARGVVVPADTAWLPDLDALLRGE</sequence>
<gene>
    <name evidence="14" type="ORF">LX13_003135</name>
</gene>
<dbReference type="PANTHER" id="PTHR47707">
    <property type="entry name" value="8-OXO-DGTP DIPHOSPHATASE"/>
    <property type="match status" value="1"/>
</dbReference>
<dbReference type="Gene3D" id="3.90.79.10">
    <property type="entry name" value="Nucleoside Triphosphate Pyrophosphohydrolase"/>
    <property type="match status" value="1"/>
</dbReference>
<accession>A0ABT1HGD6</accession>
<proteinExistence type="inferred from homology"/>
<dbReference type="Pfam" id="PF00293">
    <property type="entry name" value="NUDIX"/>
    <property type="match status" value="1"/>
</dbReference>
<dbReference type="EC" id="3.6.1.55" evidence="11"/>
<evidence type="ECO:0000256" key="11">
    <source>
        <dbReference type="ARBA" id="ARBA00038905"/>
    </source>
</evidence>
<dbReference type="InterPro" id="IPR020476">
    <property type="entry name" value="Nudix_hydrolase"/>
</dbReference>
<evidence type="ECO:0000256" key="9">
    <source>
        <dbReference type="ARBA" id="ARBA00023204"/>
    </source>
</evidence>
<dbReference type="CDD" id="cd03425">
    <property type="entry name" value="NUDIX_MutT_NudA_like"/>
    <property type="match status" value="1"/>
</dbReference>
<evidence type="ECO:0000313" key="15">
    <source>
        <dbReference type="Proteomes" id="UP001206895"/>
    </source>
</evidence>
<organism evidence="14 15">
    <name type="scientific">Williamsia maris</name>
    <dbReference type="NCBI Taxonomy" id="72806"/>
    <lineage>
        <taxon>Bacteria</taxon>
        <taxon>Bacillati</taxon>
        <taxon>Actinomycetota</taxon>
        <taxon>Actinomycetes</taxon>
        <taxon>Mycobacteriales</taxon>
        <taxon>Nocardiaceae</taxon>
        <taxon>Williamsia</taxon>
    </lineage>
</organism>
<keyword evidence="7 12" id="KW-0378">Hydrolase</keyword>
<dbReference type="PRINTS" id="PR00502">
    <property type="entry name" value="NUDIXFAMILY"/>
</dbReference>
<evidence type="ECO:0000256" key="10">
    <source>
        <dbReference type="ARBA" id="ARBA00035861"/>
    </source>
</evidence>
<dbReference type="PROSITE" id="PS51462">
    <property type="entry name" value="NUDIX"/>
    <property type="match status" value="1"/>
</dbReference>
<protein>
    <recommendedName>
        <fullName evidence="11">8-oxo-dGTP diphosphatase</fullName>
        <ecNumber evidence="11">3.6.1.55</ecNumber>
    </recommendedName>
</protein>
<comment type="cofactor">
    <cofactor evidence="1">
        <name>Mg(2+)</name>
        <dbReference type="ChEBI" id="CHEBI:18420"/>
    </cofactor>
</comment>
<dbReference type="Proteomes" id="UP001206895">
    <property type="component" value="Unassembled WGS sequence"/>
</dbReference>
<keyword evidence="8" id="KW-0460">Magnesium</keyword>
<dbReference type="SUPFAM" id="SSF55811">
    <property type="entry name" value="Nudix"/>
    <property type="match status" value="1"/>
</dbReference>
<dbReference type="PROSITE" id="PS00893">
    <property type="entry name" value="NUDIX_BOX"/>
    <property type="match status" value="1"/>
</dbReference>
<dbReference type="InterPro" id="IPR015797">
    <property type="entry name" value="NUDIX_hydrolase-like_dom_sf"/>
</dbReference>
<dbReference type="PANTHER" id="PTHR47707:SF1">
    <property type="entry name" value="NUDIX HYDROLASE FAMILY PROTEIN"/>
    <property type="match status" value="1"/>
</dbReference>
<keyword evidence="9" id="KW-0234">DNA repair</keyword>
<comment type="caution">
    <text evidence="14">The sequence shown here is derived from an EMBL/GenBank/DDBJ whole genome shotgun (WGS) entry which is preliminary data.</text>
</comment>
<keyword evidence="4" id="KW-0235">DNA replication</keyword>
<dbReference type="InterPro" id="IPR047127">
    <property type="entry name" value="MutT-like"/>
</dbReference>
<evidence type="ECO:0000256" key="8">
    <source>
        <dbReference type="ARBA" id="ARBA00022842"/>
    </source>
</evidence>
<evidence type="ECO:0000256" key="1">
    <source>
        <dbReference type="ARBA" id="ARBA00001946"/>
    </source>
</evidence>
<keyword evidence="5" id="KW-0479">Metal-binding</keyword>
<name>A0ABT1HGD6_9NOCA</name>
<evidence type="ECO:0000256" key="2">
    <source>
        <dbReference type="ARBA" id="ARBA00005582"/>
    </source>
</evidence>
<evidence type="ECO:0000313" key="14">
    <source>
        <dbReference type="EMBL" id="MCP2177307.1"/>
    </source>
</evidence>
<keyword evidence="6" id="KW-0227">DNA damage</keyword>
<evidence type="ECO:0000256" key="5">
    <source>
        <dbReference type="ARBA" id="ARBA00022723"/>
    </source>
</evidence>
<evidence type="ECO:0000256" key="4">
    <source>
        <dbReference type="ARBA" id="ARBA00022705"/>
    </source>
</evidence>
<dbReference type="InterPro" id="IPR020084">
    <property type="entry name" value="NUDIX_hydrolase_CS"/>
</dbReference>
<feature type="domain" description="Nudix hydrolase" evidence="13">
    <location>
        <begin position="1"/>
        <end position="123"/>
    </location>
</feature>
<comment type="catalytic activity">
    <reaction evidence="10">
        <text>8-oxo-dGTP + H2O = 8-oxo-dGMP + diphosphate + H(+)</text>
        <dbReference type="Rhea" id="RHEA:31575"/>
        <dbReference type="ChEBI" id="CHEBI:15377"/>
        <dbReference type="ChEBI" id="CHEBI:15378"/>
        <dbReference type="ChEBI" id="CHEBI:33019"/>
        <dbReference type="ChEBI" id="CHEBI:63224"/>
        <dbReference type="ChEBI" id="CHEBI:77896"/>
        <dbReference type="EC" id="3.6.1.55"/>
    </reaction>
</comment>
<comment type="similarity">
    <text evidence="2 12">Belongs to the Nudix hydrolase family.</text>
</comment>
<evidence type="ECO:0000256" key="6">
    <source>
        <dbReference type="ARBA" id="ARBA00022763"/>
    </source>
</evidence>
<evidence type="ECO:0000256" key="12">
    <source>
        <dbReference type="RuleBase" id="RU003476"/>
    </source>
</evidence>
<reference evidence="14 15" key="1">
    <citation type="submission" date="2022-06" db="EMBL/GenBank/DDBJ databases">
        <title>Genomic Encyclopedia of Archaeal and Bacterial Type Strains, Phase II (KMG-II): from individual species to whole genera.</title>
        <authorList>
            <person name="Goeker M."/>
        </authorList>
    </citation>
    <scope>NUCLEOTIDE SEQUENCE [LARGE SCALE GENOMIC DNA]</scope>
    <source>
        <strain evidence="14 15">DSM 44693</strain>
    </source>
</reference>
<dbReference type="RefSeq" id="WP_253662256.1">
    <property type="nucleotide sequence ID" value="NZ_BAAAJQ010000001.1"/>
</dbReference>
<keyword evidence="15" id="KW-1185">Reference proteome</keyword>
<dbReference type="EMBL" id="JAMTCJ010000003">
    <property type="protein sequence ID" value="MCP2177307.1"/>
    <property type="molecule type" value="Genomic_DNA"/>
</dbReference>
<evidence type="ECO:0000259" key="13">
    <source>
        <dbReference type="PROSITE" id="PS51462"/>
    </source>
</evidence>
<evidence type="ECO:0000256" key="3">
    <source>
        <dbReference type="ARBA" id="ARBA00022457"/>
    </source>
</evidence>
<evidence type="ECO:0000256" key="7">
    <source>
        <dbReference type="ARBA" id="ARBA00022801"/>
    </source>
</evidence>
<keyword evidence="3" id="KW-0515">Mutator protein</keyword>
<dbReference type="InterPro" id="IPR000086">
    <property type="entry name" value="NUDIX_hydrolase_dom"/>
</dbReference>